<evidence type="ECO:0000313" key="7">
    <source>
        <dbReference type="EMBL" id="MFA9461486.1"/>
    </source>
</evidence>
<protein>
    <recommendedName>
        <fullName evidence="6">Flagellar secretion chaperone FliS</fullName>
    </recommendedName>
</protein>
<evidence type="ECO:0000256" key="3">
    <source>
        <dbReference type="ARBA" id="ARBA00022490"/>
    </source>
</evidence>
<dbReference type="PANTHER" id="PTHR34773:SF1">
    <property type="entry name" value="FLAGELLAR SECRETION CHAPERONE FLIS"/>
    <property type="match status" value="1"/>
</dbReference>
<dbReference type="Pfam" id="PF02561">
    <property type="entry name" value="FliS"/>
    <property type="match status" value="1"/>
</dbReference>
<evidence type="ECO:0000256" key="6">
    <source>
        <dbReference type="PIRNR" id="PIRNR039090"/>
    </source>
</evidence>
<dbReference type="SUPFAM" id="SSF101116">
    <property type="entry name" value="Flagellar export chaperone FliS"/>
    <property type="match status" value="1"/>
</dbReference>
<keyword evidence="8" id="KW-1185">Reference proteome</keyword>
<dbReference type="PANTHER" id="PTHR34773">
    <property type="entry name" value="FLAGELLAR SECRETION CHAPERONE FLIS"/>
    <property type="match status" value="1"/>
</dbReference>
<dbReference type="Proteomes" id="UP001575181">
    <property type="component" value="Unassembled WGS sequence"/>
</dbReference>
<keyword evidence="7" id="KW-0966">Cell projection</keyword>
<evidence type="ECO:0000256" key="2">
    <source>
        <dbReference type="ARBA" id="ARBA00008787"/>
    </source>
</evidence>
<sequence length="136" mass="15815">MKNPYSQYRKTQVENASREDLLIQLYEKAIGNIRQARELWDGEDGVRARELLMRALDIVYELDSTLDREQGGDVVEHLEALYDFLEREITQANLQGEFHRLGSVQEVLETLYQGWREAVRQHRYEQSSGATQDVAG</sequence>
<dbReference type="CDD" id="cd16098">
    <property type="entry name" value="FliS"/>
    <property type="match status" value="1"/>
</dbReference>
<keyword evidence="7" id="KW-0969">Cilium</keyword>
<dbReference type="InterPro" id="IPR036584">
    <property type="entry name" value="FliS_sf"/>
</dbReference>
<keyword evidence="3 6" id="KW-0963">Cytoplasm</keyword>
<dbReference type="PIRSF" id="PIRSF039090">
    <property type="entry name" value="Flis"/>
    <property type="match status" value="1"/>
</dbReference>
<dbReference type="RefSeq" id="WP_373656273.1">
    <property type="nucleotide sequence ID" value="NZ_JBGUAW010000007.1"/>
</dbReference>
<evidence type="ECO:0000256" key="5">
    <source>
        <dbReference type="ARBA" id="ARBA00023186"/>
    </source>
</evidence>
<gene>
    <name evidence="7" type="primary">fliS</name>
    <name evidence="7" type="ORF">ACERLL_11680</name>
</gene>
<comment type="subcellular location">
    <subcellularLocation>
        <location evidence="1 6">Cytoplasm</location>
        <location evidence="1 6">Cytosol</location>
    </subcellularLocation>
</comment>
<dbReference type="Gene3D" id="1.20.120.340">
    <property type="entry name" value="Flagellar protein FliS"/>
    <property type="match status" value="1"/>
</dbReference>
<dbReference type="EMBL" id="JBGUAW010000007">
    <property type="protein sequence ID" value="MFA9461486.1"/>
    <property type="molecule type" value="Genomic_DNA"/>
</dbReference>
<keyword evidence="7" id="KW-0282">Flagellum</keyword>
<keyword evidence="4 6" id="KW-1005">Bacterial flagellum biogenesis</keyword>
<dbReference type="NCBIfam" id="TIGR00208">
    <property type="entry name" value="fliS"/>
    <property type="match status" value="1"/>
</dbReference>
<comment type="caution">
    <text evidence="7">The sequence shown here is derived from an EMBL/GenBank/DDBJ whole genome shotgun (WGS) entry which is preliminary data.</text>
</comment>
<evidence type="ECO:0000256" key="4">
    <source>
        <dbReference type="ARBA" id="ARBA00022795"/>
    </source>
</evidence>
<reference evidence="7 8" key="1">
    <citation type="submission" date="2024-08" db="EMBL/GenBank/DDBJ databases">
        <title>Whole-genome sequencing of halo(alkali)philic microorganisms from hypersaline lakes.</title>
        <authorList>
            <person name="Sorokin D.Y."/>
            <person name="Merkel A.Y."/>
            <person name="Messina E."/>
            <person name="Yakimov M."/>
        </authorList>
    </citation>
    <scope>NUCLEOTIDE SEQUENCE [LARGE SCALE GENOMIC DNA]</scope>
    <source>
        <strain evidence="7 8">Cl-TMA</strain>
    </source>
</reference>
<proteinExistence type="inferred from homology"/>
<evidence type="ECO:0000313" key="8">
    <source>
        <dbReference type="Proteomes" id="UP001575181"/>
    </source>
</evidence>
<evidence type="ECO:0000256" key="1">
    <source>
        <dbReference type="ARBA" id="ARBA00004514"/>
    </source>
</evidence>
<accession>A0ABV4TY23</accession>
<organism evidence="7 8">
    <name type="scientific">Thiohalorhabdus methylotrophus</name>
    <dbReference type="NCBI Taxonomy" id="3242694"/>
    <lineage>
        <taxon>Bacteria</taxon>
        <taxon>Pseudomonadati</taxon>
        <taxon>Pseudomonadota</taxon>
        <taxon>Gammaproteobacteria</taxon>
        <taxon>Thiohalorhabdales</taxon>
        <taxon>Thiohalorhabdaceae</taxon>
        <taxon>Thiohalorhabdus</taxon>
    </lineage>
</organism>
<comment type="similarity">
    <text evidence="2 6">Belongs to the FliS family.</text>
</comment>
<name>A0ABV4TY23_9GAMM</name>
<dbReference type="InterPro" id="IPR003713">
    <property type="entry name" value="FliS"/>
</dbReference>
<keyword evidence="5" id="KW-0143">Chaperone</keyword>